<dbReference type="InterPro" id="IPR000680">
    <property type="entry name" value="Borrelia_lipo"/>
</dbReference>
<evidence type="ECO:0000256" key="6">
    <source>
        <dbReference type="ARBA" id="ARBA00023237"/>
    </source>
</evidence>
<dbReference type="RefSeq" id="WP_119024443.1">
    <property type="nucleotide sequence ID" value="NZ_CP015633.1"/>
</dbReference>
<proteinExistence type="predicted"/>
<gene>
    <name evidence="9" type="ORF">A7978_05690</name>
</gene>
<dbReference type="Pfam" id="PF00921">
    <property type="entry name" value="Lipoprotein_2"/>
    <property type="match status" value="1"/>
</dbReference>
<dbReference type="GO" id="GO:0009279">
    <property type="term" value="C:cell outer membrane"/>
    <property type="evidence" value="ECO:0007669"/>
    <property type="project" value="UniProtKB-SubCell"/>
</dbReference>
<keyword evidence="9" id="KW-0614">Plasmid</keyword>
<evidence type="ECO:0000256" key="2">
    <source>
        <dbReference type="ARBA" id="ARBA00004459"/>
    </source>
</evidence>
<evidence type="ECO:0000256" key="7">
    <source>
        <dbReference type="ARBA" id="ARBA00023288"/>
    </source>
</evidence>
<evidence type="ECO:0000256" key="4">
    <source>
        <dbReference type="ARBA" id="ARBA00023136"/>
    </source>
</evidence>
<evidence type="ECO:0000313" key="9">
    <source>
        <dbReference type="EMBL" id="ANF34531.1"/>
    </source>
</evidence>
<comment type="subcellular location">
    <subcellularLocation>
        <location evidence="2 8">Cell outer membrane</location>
        <topology evidence="2 8">Lipid-anchor</topology>
    </subcellularLocation>
</comment>
<sequence>MKHKLSERIKNFNITILISLFLLFSCGSGQQPQAGKDGAAATGGRSLSEVLMEVGRSAENVFYSFIELVSDTLGFTVTKDTKKSDVGDYFSSLGAKLEAAANDLEQVAVKSNTDVDKDGLLDKAIKEAVDSAKTTLSTLKGHLESLGQVGDGNVVGDANVAAGSGTTVNEESLKKSLNALQGIVKTATDIGVKALEAGGATLKVNEVDNKDGAKILATSGANPGVQDSGKASAILAIVSGEEMLDSIVKSKDSDVALAAAAGVNTTAVSFAKGGSSDNLSNADTPKAAAVAGGIALRSLINAGKLASGAAAGNAGGKEEVQGVGITAVNKLLGALEDIIKKTVKNVLKTAKEKIDKARDPKAAGNE</sequence>
<accession>A0A172XD15</accession>
<dbReference type="EMBL" id="CP015633">
    <property type="protein sequence ID" value="ANF34531.1"/>
    <property type="molecule type" value="Genomic_DNA"/>
</dbReference>
<comment type="function">
    <text evidence="1 8">The Vlp and Vsp proteins are antigenically distinct proteins, only one vlp or vsp gene is transcriptionally active at any one time. Switching between these genes is a mechanism of host immune response evasion.</text>
</comment>
<dbReference type="SUPFAM" id="SSF74748">
    <property type="entry name" value="Variable surface antigen VlsE"/>
    <property type="match status" value="1"/>
</dbReference>
<keyword evidence="5 8" id="KW-0564">Palmitate</keyword>
<keyword evidence="7 8" id="KW-0449">Lipoprotein</keyword>
<dbReference type="PROSITE" id="PS51257">
    <property type="entry name" value="PROKAR_LIPOPROTEIN"/>
    <property type="match status" value="1"/>
</dbReference>
<protein>
    <recommendedName>
        <fullName evidence="8">Variable large protein</fullName>
    </recommendedName>
</protein>
<keyword evidence="3" id="KW-0732">Signal</keyword>
<name>A0A172XD15_BORTU</name>
<geneLocation type="plasmid" evidence="9 10">
    <name>lp31</name>
</geneLocation>
<keyword evidence="4 8" id="KW-0472">Membrane</keyword>
<reference evidence="9 10" key="1">
    <citation type="submission" date="2016-05" db="EMBL/GenBank/DDBJ databases">
        <title>Chromosome and linear plasmid sequence of a 2015 human isolate of tick-borne relapsing fever spirochete, Borrelia turicatae.</title>
        <authorList>
            <person name="Kingry L.C."/>
            <person name="Dhwani B."/>
            <person name="Replogle A."/>
            <person name="Sexton C."/>
            <person name="Rowe L."/>
            <person name="Stermole B.M."/>
            <person name="Christensen A.M."/>
            <person name="Schriefer M.E."/>
        </authorList>
    </citation>
    <scope>NUCLEOTIDE SEQUENCE [LARGE SCALE GENOMIC DNA]</scope>
    <source>
        <strain evidence="9 10">BTE5EL</strain>
        <plasmid evidence="9 10">lp31</plasmid>
    </source>
</reference>
<evidence type="ECO:0000256" key="3">
    <source>
        <dbReference type="ARBA" id="ARBA00022729"/>
    </source>
</evidence>
<evidence type="ECO:0000256" key="5">
    <source>
        <dbReference type="ARBA" id="ARBA00023139"/>
    </source>
</evidence>
<keyword evidence="6 8" id="KW-0998">Cell outer membrane</keyword>
<organism evidence="9 10">
    <name type="scientific">Borrelia turicatae</name>
    <dbReference type="NCBI Taxonomy" id="142"/>
    <lineage>
        <taxon>Bacteria</taxon>
        <taxon>Pseudomonadati</taxon>
        <taxon>Spirochaetota</taxon>
        <taxon>Spirochaetia</taxon>
        <taxon>Spirochaetales</taxon>
        <taxon>Borreliaceae</taxon>
        <taxon>Borrelia</taxon>
    </lineage>
</organism>
<evidence type="ECO:0000256" key="8">
    <source>
        <dbReference type="RuleBase" id="RU363105"/>
    </source>
</evidence>
<evidence type="ECO:0000313" key="10">
    <source>
        <dbReference type="Proteomes" id="UP000264231"/>
    </source>
</evidence>
<evidence type="ECO:0000256" key="1">
    <source>
        <dbReference type="ARBA" id="ARBA00003932"/>
    </source>
</evidence>
<dbReference type="Proteomes" id="UP000264231">
    <property type="component" value="Plasmid lp31"/>
</dbReference>
<dbReference type="AlphaFoldDB" id="A0A172XD15"/>